<accession>A0A1T0CV27</accession>
<name>A0A1T0CV27_9GAMM</name>
<evidence type="ECO:0008006" key="4">
    <source>
        <dbReference type="Google" id="ProtNLM"/>
    </source>
</evidence>
<dbReference type="AlphaFoldDB" id="A0A1T0CV27"/>
<dbReference type="RefSeq" id="WP_078317344.1">
    <property type="nucleotide sequence ID" value="NZ_MUYV01000002.1"/>
</dbReference>
<evidence type="ECO:0000256" key="1">
    <source>
        <dbReference type="SAM" id="SignalP"/>
    </source>
</evidence>
<sequence length="184" mass="20485">MIKNLLMMSAVLGLTACTANPLTAYATKSQHDFLAGVEAYATRAATHDQPHATIRIYPYVTAFGHGQLSPRPMNIKQINEVIIDPKDTFSQVYELKMPFEKINVPAGEQTIIAGTHRDQHIKFTMNFVDGKDYIIKPEKIAAAGAAWRVYEYEQDARFAANAKEGILLGQPVTAVLVADYSWKR</sequence>
<dbReference type="PROSITE" id="PS51257">
    <property type="entry name" value="PROKAR_LIPOPROTEIN"/>
    <property type="match status" value="1"/>
</dbReference>
<protein>
    <recommendedName>
        <fullName evidence="4">Lipoprotein</fullName>
    </recommendedName>
</protein>
<feature type="chain" id="PRO_5013295305" description="Lipoprotein" evidence="1">
    <location>
        <begin position="25"/>
        <end position="184"/>
    </location>
</feature>
<keyword evidence="1" id="KW-0732">Signal</keyword>
<feature type="signal peptide" evidence="1">
    <location>
        <begin position="1"/>
        <end position="24"/>
    </location>
</feature>
<organism evidence="2 3">
    <name type="scientific">Moraxella porci DSM 25326</name>
    <dbReference type="NCBI Taxonomy" id="573983"/>
    <lineage>
        <taxon>Bacteria</taxon>
        <taxon>Pseudomonadati</taxon>
        <taxon>Pseudomonadota</taxon>
        <taxon>Gammaproteobacteria</taxon>
        <taxon>Moraxellales</taxon>
        <taxon>Moraxellaceae</taxon>
        <taxon>Moraxella</taxon>
    </lineage>
</organism>
<dbReference type="STRING" id="573983.B0681_03400"/>
<dbReference type="Proteomes" id="UP000190683">
    <property type="component" value="Unassembled WGS sequence"/>
</dbReference>
<gene>
    <name evidence="2" type="ORF">B0681_03400</name>
</gene>
<dbReference type="EMBL" id="MUYV01000002">
    <property type="protein sequence ID" value="OOS26196.1"/>
    <property type="molecule type" value="Genomic_DNA"/>
</dbReference>
<comment type="caution">
    <text evidence="2">The sequence shown here is derived from an EMBL/GenBank/DDBJ whole genome shotgun (WGS) entry which is preliminary data.</text>
</comment>
<evidence type="ECO:0000313" key="2">
    <source>
        <dbReference type="EMBL" id="OOS26196.1"/>
    </source>
</evidence>
<keyword evidence="3" id="KW-1185">Reference proteome</keyword>
<evidence type="ECO:0000313" key="3">
    <source>
        <dbReference type="Proteomes" id="UP000190683"/>
    </source>
</evidence>
<proteinExistence type="predicted"/>
<reference evidence="2 3" key="1">
    <citation type="submission" date="2017-02" db="EMBL/GenBank/DDBJ databases">
        <title>Draft genome sequence of Moraxella porci CCUG 54912T type strain.</title>
        <authorList>
            <person name="Salva-Serra F."/>
            <person name="Engstrom-Jakobsson H."/>
            <person name="Thorell K."/>
            <person name="Jaen-Luchoro D."/>
            <person name="Gonzales-Siles L."/>
            <person name="Karlsson R."/>
            <person name="Yazdan S."/>
            <person name="Boulund F."/>
            <person name="Johnning A."/>
            <person name="Engstrand L."/>
            <person name="Kristiansson E."/>
            <person name="Moore E."/>
        </authorList>
    </citation>
    <scope>NUCLEOTIDE SEQUENCE [LARGE SCALE GENOMIC DNA]</scope>
    <source>
        <strain evidence="2 3">CCUG 54912</strain>
    </source>
</reference>